<name>A0A3D8TV85_9LIST</name>
<dbReference type="GO" id="GO:0003700">
    <property type="term" value="F:DNA-binding transcription factor activity"/>
    <property type="evidence" value="ECO:0007669"/>
    <property type="project" value="InterPro"/>
</dbReference>
<comment type="caution">
    <text evidence="5">The sequence shown here is derived from an EMBL/GenBank/DDBJ whole genome shotgun (WGS) entry which is preliminary data.</text>
</comment>
<dbReference type="InterPro" id="IPR000835">
    <property type="entry name" value="HTH_MarR-typ"/>
</dbReference>
<dbReference type="InterPro" id="IPR023187">
    <property type="entry name" value="Tscrpt_reg_MarR-type_CS"/>
</dbReference>
<dbReference type="Proteomes" id="UP000257055">
    <property type="component" value="Unassembled WGS sequence"/>
</dbReference>
<feature type="domain" description="HTH marR-type" evidence="4">
    <location>
        <begin position="2"/>
        <end position="144"/>
    </location>
</feature>
<dbReference type="RefSeq" id="WP_115752481.1">
    <property type="nucleotide sequence ID" value="NZ_LARY01000001.1"/>
</dbReference>
<dbReference type="PROSITE" id="PS01117">
    <property type="entry name" value="HTH_MARR_1"/>
    <property type="match status" value="1"/>
</dbReference>
<evidence type="ECO:0000259" key="4">
    <source>
        <dbReference type="PROSITE" id="PS50995"/>
    </source>
</evidence>
<keyword evidence="1" id="KW-0805">Transcription regulation</keyword>
<sequence>MDEKLIREIVLSFREVSKKTHQILSEESDKKEITTAQLIALSTLKREPHLTLGELAERMKVSKSTASGIVDRLVKAGFLMRNRVEDNRRTLNLELTKLGEKKSAETYALFFDRLEPLLELGEEPLLSMLDTHKHIIEILERGIKE</sequence>
<dbReference type="GO" id="GO:0006950">
    <property type="term" value="P:response to stress"/>
    <property type="evidence" value="ECO:0007669"/>
    <property type="project" value="TreeGrafter"/>
</dbReference>
<dbReference type="Gene3D" id="1.10.10.10">
    <property type="entry name" value="Winged helix-like DNA-binding domain superfamily/Winged helix DNA-binding domain"/>
    <property type="match status" value="1"/>
</dbReference>
<dbReference type="EMBL" id="LARY01000001">
    <property type="protein sequence ID" value="RDX02792.1"/>
    <property type="molecule type" value="Genomic_DNA"/>
</dbReference>
<dbReference type="SMART" id="SM00347">
    <property type="entry name" value="HTH_MARR"/>
    <property type="match status" value="1"/>
</dbReference>
<evidence type="ECO:0000256" key="2">
    <source>
        <dbReference type="ARBA" id="ARBA00023125"/>
    </source>
</evidence>
<evidence type="ECO:0000313" key="5">
    <source>
        <dbReference type="EMBL" id="RDX02792.1"/>
    </source>
</evidence>
<dbReference type="PRINTS" id="PR00598">
    <property type="entry name" value="HTHMARR"/>
</dbReference>
<dbReference type="PANTHER" id="PTHR33164:SF102">
    <property type="entry name" value="TRANSCRIPTIONAL REGULATORY PROTEIN"/>
    <property type="match status" value="1"/>
</dbReference>
<dbReference type="AlphaFoldDB" id="A0A3D8TV85"/>
<accession>A0A3D8TV85</accession>
<dbReference type="InterPro" id="IPR036388">
    <property type="entry name" value="WH-like_DNA-bd_sf"/>
</dbReference>
<dbReference type="PANTHER" id="PTHR33164">
    <property type="entry name" value="TRANSCRIPTIONAL REGULATOR, MARR FAMILY"/>
    <property type="match status" value="1"/>
</dbReference>
<dbReference type="GO" id="GO:0003677">
    <property type="term" value="F:DNA binding"/>
    <property type="evidence" value="ECO:0007669"/>
    <property type="project" value="UniProtKB-KW"/>
</dbReference>
<dbReference type="Pfam" id="PF01047">
    <property type="entry name" value="MarR"/>
    <property type="match status" value="1"/>
</dbReference>
<evidence type="ECO:0000313" key="6">
    <source>
        <dbReference type="Proteomes" id="UP000257055"/>
    </source>
</evidence>
<dbReference type="InterPro" id="IPR039422">
    <property type="entry name" value="MarR/SlyA-like"/>
</dbReference>
<keyword evidence="3" id="KW-0804">Transcription</keyword>
<dbReference type="InterPro" id="IPR036390">
    <property type="entry name" value="WH_DNA-bd_sf"/>
</dbReference>
<keyword evidence="6" id="KW-1185">Reference proteome</keyword>
<evidence type="ECO:0000256" key="3">
    <source>
        <dbReference type="ARBA" id="ARBA00023163"/>
    </source>
</evidence>
<gene>
    <name evidence="5" type="ORF">UR08_04605</name>
</gene>
<dbReference type="PROSITE" id="PS50995">
    <property type="entry name" value="HTH_MARR_2"/>
    <property type="match status" value="1"/>
</dbReference>
<proteinExistence type="predicted"/>
<evidence type="ECO:0000256" key="1">
    <source>
        <dbReference type="ARBA" id="ARBA00023015"/>
    </source>
</evidence>
<keyword evidence="2" id="KW-0238">DNA-binding</keyword>
<protein>
    <submittedName>
        <fullName evidence="5">MarR family transcriptional regulator</fullName>
    </submittedName>
</protein>
<reference evidence="6" key="1">
    <citation type="submission" date="2015-04" db="EMBL/GenBank/DDBJ databases">
        <authorList>
            <person name="Schardt J."/>
            <person name="Mueller-Herbst S."/>
            <person name="Scherer S."/>
            <person name="Huptas C."/>
        </authorList>
    </citation>
    <scope>NUCLEOTIDE SEQUENCE [LARGE SCALE GENOMIC DNA]</scope>
    <source>
        <strain evidence="6">Kiel-L1</strain>
    </source>
</reference>
<organism evidence="5 6">
    <name type="scientific">Listeria kieliensis</name>
    <dbReference type="NCBI Taxonomy" id="1621700"/>
    <lineage>
        <taxon>Bacteria</taxon>
        <taxon>Bacillati</taxon>
        <taxon>Bacillota</taxon>
        <taxon>Bacilli</taxon>
        <taxon>Bacillales</taxon>
        <taxon>Listeriaceae</taxon>
        <taxon>Listeria</taxon>
    </lineage>
</organism>
<dbReference type="SUPFAM" id="SSF46785">
    <property type="entry name" value="Winged helix' DNA-binding domain"/>
    <property type="match status" value="1"/>
</dbReference>